<organism evidence="13 14">
    <name type="scientific">Quisquiliibacterium transsilvanicum</name>
    <dbReference type="NCBI Taxonomy" id="1549638"/>
    <lineage>
        <taxon>Bacteria</taxon>
        <taxon>Pseudomonadati</taxon>
        <taxon>Pseudomonadota</taxon>
        <taxon>Betaproteobacteria</taxon>
        <taxon>Burkholderiales</taxon>
        <taxon>Burkholderiaceae</taxon>
        <taxon>Quisquiliibacterium</taxon>
    </lineage>
</organism>
<name>A0A7W8HLZ6_9BURK</name>
<dbReference type="InterPro" id="IPR049179">
    <property type="entry name" value="T2SSK_SAM-like_2nd"/>
</dbReference>
<evidence type="ECO:0000256" key="2">
    <source>
        <dbReference type="ARBA" id="ARBA00007246"/>
    </source>
</evidence>
<reference evidence="13 14" key="1">
    <citation type="submission" date="2020-08" db="EMBL/GenBank/DDBJ databases">
        <title>Genomic Encyclopedia of Type Strains, Phase IV (KMG-IV): sequencing the most valuable type-strain genomes for metagenomic binning, comparative biology and taxonomic classification.</title>
        <authorList>
            <person name="Goeker M."/>
        </authorList>
    </citation>
    <scope>NUCLEOTIDE SEQUENCE [LARGE SCALE GENOMIC DNA]</scope>
    <source>
        <strain evidence="13 14">DSM 29781</strain>
    </source>
</reference>
<dbReference type="Pfam" id="PF21687">
    <property type="entry name" value="T2SSK_1st"/>
    <property type="match status" value="1"/>
</dbReference>
<keyword evidence="14" id="KW-1185">Reference proteome</keyword>
<dbReference type="Pfam" id="PF03934">
    <property type="entry name" value="T2SSK"/>
    <property type="match status" value="1"/>
</dbReference>
<dbReference type="Proteomes" id="UP000532440">
    <property type="component" value="Unassembled WGS sequence"/>
</dbReference>
<dbReference type="InterPro" id="IPR005628">
    <property type="entry name" value="GspK"/>
</dbReference>
<dbReference type="GO" id="GO:0005886">
    <property type="term" value="C:plasma membrane"/>
    <property type="evidence" value="ECO:0007669"/>
    <property type="project" value="UniProtKB-SubCell"/>
</dbReference>
<dbReference type="NCBIfam" id="NF037980">
    <property type="entry name" value="T2SS_GspK"/>
    <property type="match status" value="1"/>
</dbReference>
<evidence type="ECO:0000256" key="4">
    <source>
        <dbReference type="ARBA" id="ARBA00022475"/>
    </source>
</evidence>
<dbReference type="PANTHER" id="PTHR38831:SF1">
    <property type="entry name" value="TYPE II SECRETION SYSTEM PROTEIN K-RELATED"/>
    <property type="match status" value="1"/>
</dbReference>
<sequence length="308" mass="33516">MRGAAGQRGVAVVTALLVVMLATTVVAGLFVRESVTVRSVENRLALSQTRWVERAALDWAKVILRADARGGVVDHLGEPWAVPVAETQLDETVTGGAKIGGKSRPAMLAGQIFDAQARFNLAAMVQGGRVSDVHLAAFRRLLSVLGQPESLADMVLSRLLRSIPRTLEGNTVPPEELALLRLDDLRTVPGFDAAVIEALRPFVVVLPEPTLVNVNTAPAEVLAALVPSLELGGARRFVARRERTYFRTLEEAALQIDGQPVLPANLLSVGSRFFIVRGMVRFDRVETTSETLIARSSDRVDILWQQRY</sequence>
<dbReference type="InterPro" id="IPR049031">
    <property type="entry name" value="T2SSK_SAM-like_1st"/>
</dbReference>
<dbReference type="GO" id="GO:0009306">
    <property type="term" value="P:protein secretion"/>
    <property type="evidence" value="ECO:0007669"/>
    <property type="project" value="InterPro"/>
</dbReference>
<feature type="domain" description="T2SS protein K second SAM-like" evidence="11">
    <location>
        <begin position="212"/>
        <end position="261"/>
    </location>
</feature>
<evidence type="ECO:0000256" key="8">
    <source>
        <dbReference type="ARBA" id="ARBA00022989"/>
    </source>
</evidence>
<evidence type="ECO:0000259" key="11">
    <source>
        <dbReference type="Pfam" id="PF03934"/>
    </source>
</evidence>
<gene>
    <name evidence="13" type="ORF">HNQ70_003863</name>
</gene>
<evidence type="ECO:0000256" key="7">
    <source>
        <dbReference type="ARBA" id="ARBA00022927"/>
    </source>
</evidence>
<dbReference type="EMBL" id="JACHGB010000009">
    <property type="protein sequence ID" value="MBB5273831.1"/>
    <property type="molecule type" value="Genomic_DNA"/>
</dbReference>
<keyword evidence="6" id="KW-0812">Transmembrane</keyword>
<comment type="similarity">
    <text evidence="2 10">Belongs to the GSP K family.</text>
</comment>
<accession>A0A7W8HLZ6</accession>
<keyword evidence="9 10" id="KW-0472">Membrane</keyword>
<dbReference type="InterPro" id="IPR045584">
    <property type="entry name" value="Pilin-like"/>
</dbReference>
<dbReference type="PIRSF" id="PIRSF002786">
    <property type="entry name" value="XcpX"/>
    <property type="match status" value="1"/>
</dbReference>
<evidence type="ECO:0000256" key="10">
    <source>
        <dbReference type="PIRNR" id="PIRNR002786"/>
    </source>
</evidence>
<proteinExistence type="inferred from homology"/>
<feature type="domain" description="T2SS protein K first SAM-like" evidence="12">
    <location>
        <begin position="117"/>
        <end position="208"/>
    </location>
</feature>
<keyword evidence="5 10" id="KW-0997">Cell inner membrane</keyword>
<evidence type="ECO:0000256" key="1">
    <source>
        <dbReference type="ARBA" id="ARBA00004533"/>
    </source>
</evidence>
<dbReference type="Gene3D" id="3.30.1300.30">
    <property type="entry name" value="GSPII I/J protein-like"/>
    <property type="match status" value="1"/>
</dbReference>
<keyword evidence="3 10" id="KW-0813">Transport</keyword>
<evidence type="ECO:0000313" key="14">
    <source>
        <dbReference type="Proteomes" id="UP000532440"/>
    </source>
</evidence>
<keyword evidence="4 10" id="KW-1003">Cell membrane</keyword>
<dbReference type="AlphaFoldDB" id="A0A7W8HLZ6"/>
<comment type="subcellular location">
    <subcellularLocation>
        <location evidence="1 10">Cell inner membrane</location>
    </subcellularLocation>
</comment>
<evidence type="ECO:0000313" key="13">
    <source>
        <dbReference type="EMBL" id="MBB5273831.1"/>
    </source>
</evidence>
<evidence type="ECO:0000256" key="5">
    <source>
        <dbReference type="ARBA" id="ARBA00022519"/>
    </source>
</evidence>
<protein>
    <recommendedName>
        <fullName evidence="10">Type II secretion system protein K</fullName>
    </recommendedName>
</protein>
<evidence type="ECO:0000259" key="12">
    <source>
        <dbReference type="Pfam" id="PF21687"/>
    </source>
</evidence>
<comment type="caution">
    <text evidence="13">The sequence shown here is derived from an EMBL/GenBank/DDBJ whole genome shotgun (WGS) entry which is preliminary data.</text>
</comment>
<dbReference type="PANTHER" id="PTHR38831">
    <property type="entry name" value="TYPE II SECRETION SYSTEM PROTEIN K"/>
    <property type="match status" value="1"/>
</dbReference>
<evidence type="ECO:0000256" key="6">
    <source>
        <dbReference type="ARBA" id="ARBA00022692"/>
    </source>
</evidence>
<evidence type="ECO:0000256" key="3">
    <source>
        <dbReference type="ARBA" id="ARBA00022448"/>
    </source>
</evidence>
<evidence type="ECO:0000256" key="9">
    <source>
        <dbReference type="ARBA" id="ARBA00023136"/>
    </source>
</evidence>
<dbReference type="InterPro" id="IPR038072">
    <property type="entry name" value="GspK_central_sf"/>
</dbReference>
<keyword evidence="7" id="KW-0653">Protein transport</keyword>
<dbReference type="SUPFAM" id="SSF158544">
    <property type="entry name" value="GspK insert domain-like"/>
    <property type="match status" value="1"/>
</dbReference>
<keyword evidence="8" id="KW-1133">Transmembrane helix</keyword>
<dbReference type="SUPFAM" id="SSF54523">
    <property type="entry name" value="Pili subunits"/>
    <property type="match status" value="1"/>
</dbReference>
<dbReference type="RefSeq" id="WP_183970695.1">
    <property type="nucleotide sequence ID" value="NZ_BAABEW010000005.1"/>
</dbReference>